<protein>
    <recommendedName>
        <fullName evidence="4">DUF4083 domain-containing protein</fullName>
    </recommendedName>
</protein>
<keyword evidence="1" id="KW-1133">Transmembrane helix</keyword>
<evidence type="ECO:0000313" key="2">
    <source>
        <dbReference type="EMBL" id="KAB2328656.1"/>
    </source>
</evidence>
<proteinExistence type="predicted"/>
<reference evidence="2 3" key="1">
    <citation type="journal article" date="2016" name="Antonie Van Leeuwenhoek">
        <title>Bacillus depressus sp. nov., isolated from soil of a sunflower field.</title>
        <authorList>
            <person name="Wei X."/>
            <person name="Xin D."/>
            <person name="Xin Y."/>
            <person name="Zhang H."/>
            <person name="Wang T."/>
            <person name="Zhang J."/>
        </authorList>
    </citation>
    <scope>NUCLEOTIDE SEQUENCE [LARGE SCALE GENOMIC DNA]</scope>
    <source>
        <strain evidence="2 3">BZ1</strain>
    </source>
</reference>
<keyword evidence="3" id="KW-1185">Reference proteome</keyword>
<name>A0A6L3UXI5_9BACI</name>
<keyword evidence="1" id="KW-0472">Membrane</keyword>
<dbReference type="AlphaFoldDB" id="A0A6L3UXI5"/>
<dbReference type="EMBL" id="WBOS01000026">
    <property type="protein sequence ID" value="KAB2328656.1"/>
    <property type="molecule type" value="Genomic_DNA"/>
</dbReference>
<feature type="transmembrane region" description="Helical" evidence="1">
    <location>
        <begin position="15"/>
        <end position="40"/>
    </location>
</feature>
<organism evidence="2 3">
    <name type="scientific">Cytobacillus depressus</name>
    <dbReference type="NCBI Taxonomy" id="1602942"/>
    <lineage>
        <taxon>Bacteria</taxon>
        <taxon>Bacillati</taxon>
        <taxon>Bacillota</taxon>
        <taxon>Bacilli</taxon>
        <taxon>Bacillales</taxon>
        <taxon>Bacillaceae</taxon>
        <taxon>Cytobacillus</taxon>
    </lineage>
</organism>
<evidence type="ECO:0008006" key="4">
    <source>
        <dbReference type="Google" id="ProtNLM"/>
    </source>
</evidence>
<evidence type="ECO:0000256" key="1">
    <source>
        <dbReference type="SAM" id="Phobius"/>
    </source>
</evidence>
<dbReference type="Proteomes" id="UP000481030">
    <property type="component" value="Unassembled WGS sequence"/>
</dbReference>
<accession>A0A6L3UXI5</accession>
<comment type="caution">
    <text evidence="2">The sequence shown here is derived from an EMBL/GenBank/DDBJ whole genome shotgun (WGS) entry which is preliminary data.</text>
</comment>
<gene>
    <name evidence="2" type="ORF">F7731_24675</name>
</gene>
<evidence type="ECO:0000313" key="3">
    <source>
        <dbReference type="Proteomes" id="UP000481030"/>
    </source>
</evidence>
<sequence>MLYLLTSIRFNGGDILFQLIMFTMLLAVPLAIIVLLLLVLRNRNNRLKRVEEKLDKLLSDKDNKKI</sequence>
<keyword evidence="1" id="KW-0812">Transmembrane</keyword>